<dbReference type="InterPro" id="IPR027417">
    <property type="entry name" value="P-loop_NTPase"/>
</dbReference>
<dbReference type="PROSITE" id="PS51880">
    <property type="entry name" value="TGS"/>
    <property type="match status" value="1"/>
</dbReference>
<dbReference type="InterPro" id="IPR023192">
    <property type="entry name" value="TGS-like_dom_sf"/>
</dbReference>
<evidence type="ECO:0000256" key="3">
    <source>
        <dbReference type="ARBA" id="ARBA00022741"/>
    </source>
</evidence>
<keyword evidence="5" id="KW-0460">Magnesium</keyword>
<organism evidence="8 9">
    <name type="scientific">candidate division CPR3 bacterium 4484_211</name>
    <dbReference type="NCBI Taxonomy" id="1968527"/>
    <lineage>
        <taxon>Bacteria</taxon>
        <taxon>Bacteria division CPR3</taxon>
    </lineage>
</organism>
<dbReference type="Gene3D" id="1.10.150.300">
    <property type="entry name" value="TGS-like domain"/>
    <property type="match status" value="1"/>
</dbReference>
<dbReference type="PRINTS" id="PR00326">
    <property type="entry name" value="GTP1OBG"/>
</dbReference>
<dbReference type="PANTHER" id="PTHR23305:SF18">
    <property type="entry name" value="OBG-TYPE G DOMAIN-CONTAINING PROTEIN"/>
    <property type="match status" value="1"/>
</dbReference>
<dbReference type="PIRSF" id="PIRSF006641">
    <property type="entry name" value="CHP00092"/>
    <property type="match status" value="1"/>
</dbReference>
<dbReference type="Gene3D" id="3.40.50.300">
    <property type="entry name" value="P-loop containing nucleotide triphosphate hydrolases"/>
    <property type="match status" value="1"/>
</dbReference>
<dbReference type="STRING" id="1968527.B5M47_01205"/>
<keyword evidence="4" id="KW-0067">ATP-binding</keyword>
<dbReference type="InterPro" id="IPR004396">
    <property type="entry name" value="ATPase_YchF/OLA1"/>
</dbReference>
<name>A0A1W9NYS5_UNCC3</name>
<dbReference type="FunFam" id="3.10.20.30:FF:000001">
    <property type="entry name" value="Ribosome-binding ATPase YchF"/>
    <property type="match status" value="1"/>
</dbReference>
<dbReference type="Proteomes" id="UP000192520">
    <property type="component" value="Unassembled WGS sequence"/>
</dbReference>
<dbReference type="InterPro" id="IPR006073">
    <property type="entry name" value="GTP-bd"/>
</dbReference>
<dbReference type="InterPro" id="IPR012675">
    <property type="entry name" value="Beta-grasp_dom_sf"/>
</dbReference>
<evidence type="ECO:0000313" key="9">
    <source>
        <dbReference type="Proteomes" id="UP000192520"/>
    </source>
</evidence>
<dbReference type="SUPFAM" id="SSF81271">
    <property type="entry name" value="TGS-like"/>
    <property type="match status" value="1"/>
</dbReference>
<dbReference type="GO" id="GO:0005524">
    <property type="term" value="F:ATP binding"/>
    <property type="evidence" value="ECO:0007669"/>
    <property type="project" value="UniProtKB-KW"/>
</dbReference>
<dbReference type="NCBIfam" id="TIGR00092">
    <property type="entry name" value="redox-regulated ATPase YchF"/>
    <property type="match status" value="1"/>
</dbReference>
<dbReference type="InterPro" id="IPR013029">
    <property type="entry name" value="YchF_C"/>
</dbReference>
<comment type="cofactor">
    <cofactor evidence="1">
        <name>Mg(2+)</name>
        <dbReference type="ChEBI" id="CHEBI:18420"/>
    </cofactor>
</comment>
<keyword evidence="2" id="KW-0479">Metal-binding</keyword>
<dbReference type="GO" id="GO:0005525">
    <property type="term" value="F:GTP binding"/>
    <property type="evidence" value="ECO:0007669"/>
    <property type="project" value="InterPro"/>
</dbReference>
<dbReference type="GO" id="GO:0016887">
    <property type="term" value="F:ATP hydrolysis activity"/>
    <property type="evidence" value="ECO:0007669"/>
    <property type="project" value="InterPro"/>
</dbReference>
<evidence type="ECO:0000259" key="7">
    <source>
        <dbReference type="PROSITE" id="PS51880"/>
    </source>
</evidence>
<dbReference type="PROSITE" id="PS51710">
    <property type="entry name" value="G_OBG"/>
    <property type="match status" value="1"/>
</dbReference>
<dbReference type="GO" id="GO:0005737">
    <property type="term" value="C:cytoplasm"/>
    <property type="evidence" value="ECO:0007669"/>
    <property type="project" value="TreeGrafter"/>
</dbReference>
<dbReference type="EMBL" id="MZGJ01000005">
    <property type="protein sequence ID" value="OQX51307.1"/>
    <property type="molecule type" value="Genomic_DNA"/>
</dbReference>
<evidence type="ECO:0000313" key="8">
    <source>
        <dbReference type="EMBL" id="OQX51307.1"/>
    </source>
</evidence>
<feature type="domain" description="OBG-type G" evidence="6">
    <location>
        <begin position="3"/>
        <end position="248"/>
    </location>
</feature>
<accession>A0A1W9NYS5</accession>
<dbReference type="InterPro" id="IPR004095">
    <property type="entry name" value="TGS"/>
</dbReference>
<comment type="caution">
    <text evidence="8">The sequence shown here is derived from an EMBL/GenBank/DDBJ whole genome shotgun (WGS) entry which is preliminary data.</text>
</comment>
<sequence>MTLSIGIVGLPNVGKSTLFNALLSKQIADTSPYPFCTKEPNVGVVEIPDSRPQKLSKMEKSKRVVPAVIKFVDIAGLVKDAHKGAGLGNQFLAHIREVDAIIHVLRLFKNESVGKAGKIKPTLDYQTVATELIFADLATLEKQKKPKPPQITKEDQSRWEVIQRAKKLLNDGTTLVRSDLSDKEKALLSSLHLLTLKPELIVLNIDESQYSKQKEILDQFAAFDAVAICARLECDLGELNDEERREYLQTLNLAHYGLEQLILKTFKLLNLVTFFTVNQNEAHSWIVKEGTTALNAAGEIHTDMQKGFIKAAVCPFETFIKHGGWKKSLEDGAVRFEGKDYLVQEGDVVEFRFK</sequence>
<reference evidence="9" key="1">
    <citation type="submission" date="2017-03" db="EMBL/GenBank/DDBJ databases">
        <title>Novel pathways for hydrocarbon cycling and metabolic interdependencies in hydrothermal sediment communities.</title>
        <authorList>
            <person name="Dombrowski N."/>
            <person name="Seitz K."/>
            <person name="Teske A."/>
            <person name="Baker B."/>
        </authorList>
    </citation>
    <scope>NUCLEOTIDE SEQUENCE [LARGE SCALE GENOMIC DNA]</scope>
</reference>
<dbReference type="InterPro" id="IPR005225">
    <property type="entry name" value="Small_GTP-bd"/>
</dbReference>
<evidence type="ECO:0000259" key="6">
    <source>
        <dbReference type="PROSITE" id="PS51710"/>
    </source>
</evidence>
<dbReference type="AlphaFoldDB" id="A0A1W9NYS5"/>
<dbReference type="InterPro" id="IPR031167">
    <property type="entry name" value="G_OBG"/>
</dbReference>
<dbReference type="Pfam" id="PF01926">
    <property type="entry name" value="MMR_HSR1"/>
    <property type="match status" value="1"/>
</dbReference>
<keyword evidence="3" id="KW-0547">Nucleotide-binding</keyword>
<evidence type="ECO:0000256" key="4">
    <source>
        <dbReference type="ARBA" id="ARBA00022840"/>
    </source>
</evidence>
<dbReference type="Gene3D" id="3.10.20.30">
    <property type="match status" value="1"/>
</dbReference>
<proteinExistence type="predicted"/>
<feature type="domain" description="TGS" evidence="7">
    <location>
        <begin position="270"/>
        <end position="353"/>
    </location>
</feature>
<evidence type="ECO:0000256" key="1">
    <source>
        <dbReference type="ARBA" id="ARBA00001946"/>
    </source>
</evidence>
<dbReference type="NCBIfam" id="TIGR00231">
    <property type="entry name" value="small_GTP"/>
    <property type="match status" value="1"/>
</dbReference>
<protein>
    <submittedName>
        <fullName evidence="8">Redox-regulated ATPase YchF</fullName>
    </submittedName>
</protein>
<dbReference type="PANTHER" id="PTHR23305">
    <property type="entry name" value="OBG GTPASE FAMILY"/>
    <property type="match status" value="1"/>
</dbReference>
<evidence type="ECO:0000256" key="5">
    <source>
        <dbReference type="ARBA" id="ARBA00022842"/>
    </source>
</evidence>
<evidence type="ECO:0000256" key="2">
    <source>
        <dbReference type="ARBA" id="ARBA00022723"/>
    </source>
</evidence>
<dbReference type="InterPro" id="IPR012676">
    <property type="entry name" value="TGS-like"/>
</dbReference>
<gene>
    <name evidence="8" type="ORF">B5M47_01205</name>
</gene>
<dbReference type="GO" id="GO:0046872">
    <property type="term" value="F:metal ion binding"/>
    <property type="evidence" value="ECO:0007669"/>
    <property type="project" value="UniProtKB-KW"/>
</dbReference>
<dbReference type="Pfam" id="PF06071">
    <property type="entry name" value="YchF-GTPase_C"/>
    <property type="match status" value="1"/>
</dbReference>
<dbReference type="SUPFAM" id="SSF52540">
    <property type="entry name" value="P-loop containing nucleoside triphosphate hydrolases"/>
    <property type="match status" value="1"/>
</dbReference>